<proteinExistence type="predicted"/>
<organism evidence="1">
    <name type="scientific">marine sediment metagenome</name>
    <dbReference type="NCBI Taxonomy" id="412755"/>
    <lineage>
        <taxon>unclassified sequences</taxon>
        <taxon>metagenomes</taxon>
        <taxon>ecological metagenomes</taxon>
    </lineage>
</organism>
<accession>A0A0F9S8J5</accession>
<dbReference type="AlphaFoldDB" id="A0A0F9S8J5"/>
<gene>
    <name evidence="1" type="ORF">LCGC14_0502970</name>
</gene>
<sequence length="284" mass="30500">MPIVRIPDPNALPTIQNDFVRQNNKSAVNFLQVNKPIWDDATNIVQGAIFQIGGTVYYCNASTAIGGAPSAYIKLTPSGDGSIVTPTYVADLTGVSWNNAYNGYYDVGGNAYIFDELIAIVAGEIVGAKTRLWRAFQIMLSLNVTFTANPIFSGDPTFSGNATFDNGIIANGGITEHSITYKDKIMDIGDWNMNLTGSISIAHGLNVNKIRSVLSLIQSDSGVILDPDGKYDGTVGGIGHYVYINGANVSVVRRTGSVYDISPNYNAVSPEISTRGWIVIKYVV</sequence>
<protein>
    <submittedName>
        <fullName evidence="1">Uncharacterized protein</fullName>
    </submittedName>
</protein>
<evidence type="ECO:0000313" key="1">
    <source>
        <dbReference type="EMBL" id="KKN63349.1"/>
    </source>
</evidence>
<dbReference type="EMBL" id="LAZR01000593">
    <property type="protein sequence ID" value="KKN63349.1"/>
    <property type="molecule type" value="Genomic_DNA"/>
</dbReference>
<name>A0A0F9S8J5_9ZZZZ</name>
<comment type="caution">
    <text evidence="1">The sequence shown here is derived from an EMBL/GenBank/DDBJ whole genome shotgun (WGS) entry which is preliminary data.</text>
</comment>
<reference evidence="1" key="1">
    <citation type="journal article" date="2015" name="Nature">
        <title>Complex archaea that bridge the gap between prokaryotes and eukaryotes.</title>
        <authorList>
            <person name="Spang A."/>
            <person name="Saw J.H."/>
            <person name="Jorgensen S.L."/>
            <person name="Zaremba-Niedzwiedzka K."/>
            <person name="Martijn J."/>
            <person name="Lind A.E."/>
            <person name="van Eijk R."/>
            <person name="Schleper C."/>
            <person name="Guy L."/>
            <person name="Ettema T.J."/>
        </authorList>
    </citation>
    <scope>NUCLEOTIDE SEQUENCE</scope>
</reference>